<evidence type="ECO:0000313" key="1">
    <source>
        <dbReference type="EMBL" id="RRT72559.1"/>
    </source>
</evidence>
<reference evidence="1 2" key="1">
    <citation type="journal article" date="2014" name="Agronomy (Basel)">
        <title>A Draft Genome Sequence for Ensete ventricosum, the Drought-Tolerant Tree Against Hunger.</title>
        <authorList>
            <person name="Harrison J."/>
            <person name="Moore K.A."/>
            <person name="Paszkiewicz K."/>
            <person name="Jones T."/>
            <person name="Grant M."/>
            <person name="Ambacheew D."/>
            <person name="Muzemil S."/>
            <person name="Studholme D.J."/>
        </authorList>
    </citation>
    <scope>NUCLEOTIDE SEQUENCE [LARGE SCALE GENOMIC DNA]</scope>
</reference>
<dbReference type="Proteomes" id="UP000287651">
    <property type="component" value="Unassembled WGS sequence"/>
</dbReference>
<dbReference type="EMBL" id="AMZH03003367">
    <property type="protein sequence ID" value="RRT72559.1"/>
    <property type="molecule type" value="Genomic_DNA"/>
</dbReference>
<name>A0A427A8L7_ENSVE</name>
<gene>
    <name evidence="1" type="ORF">B296_00031594</name>
</gene>
<sequence length="115" mass="12126">MHGSSGILVSTSCVFKMPNFKSSLGMLTGEDENSKFSLARLKILVAPSCSNCCGEGFPVSSGDMMSSWTVGHNSVYLGKESTLPKDSEVCVAGKLSALVPSISARCFLASSYMEN</sequence>
<organism evidence="1 2">
    <name type="scientific">Ensete ventricosum</name>
    <name type="common">Abyssinian banana</name>
    <name type="synonym">Musa ensete</name>
    <dbReference type="NCBI Taxonomy" id="4639"/>
    <lineage>
        <taxon>Eukaryota</taxon>
        <taxon>Viridiplantae</taxon>
        <taxon>Streptophyta</taxon>
        <taxon>Embryophyta</taxon>
        <taxon>Tracheophyta</taxon>
        <taxon>Spermatophyta</taxon>
        <taxon>Magnoliopsida</taxon>
        <taxon>Liliopsida</taxon>
        <taxon>Zingiberales</taxon>
        <taxon>Musaceae</taxon>
        <taxon>Ensete</taxon>
    </lineage>
</organism>
<evidence type="ECO:0000313" key="2">
    <source>
        <dbReference type="Proteomes" id="UP000287651"/>
    </source>
</evidence>
<protein>
    <submittedName>
        <fullName evidence="1">Uncharacterized protein</fullName>
    </submittedName>
</protein>
<comment type="caution">
    <text evidence="1">The sequence shown here is derived from an EMBL/GenBank/DDBJ whole genome shotgun (WGS) entry which is preliminary data.</text>
</comment>
<dbReference type="AlphaFoldDB" id="A0A427A8L7"/>
<proteinExistence type="predicted"/>
<accession>A0A427A8L7</accession>